<evidence type="ECO:0000256" key="3">
    <source>
        <dbReference type="ARBA" id="ARBA00023125"/>
    </source>
</evidence>
<proteinExistence type="inferred from homology"/>
<evidence type="ECO:0000259" key="5">
    <source>
        <dbReference type="PROSITE" id="PS50931"/>
    </source>
</evidence>
<dbReference type="EMBL" id="SPDV01000001">
    <property type="protein sequence ID" value="TFI60264.1"/>
    <property type="molecule type" value="Genomic_DNA"/>
</dbReference>
<dbReference type="PROSITE" id="PS50931">
    <property type="entry name" value="HTH_LYSR"/>
    <property type="match status" value="1"/>
</dbReference>
<name>A0A4Y8ZWG7_9SPHN</name>
<dbReference type="PANTHER" id="PTHR30537:SF3">
    <property type="entry name" value="TRANSCRIPTIONAL REGULATORY PROTEIN"/>
    <property type="match status" value="1"/>
</dbReference>
<keyword evidence="7" id="KW-1185">Reference proteome</keyword>
<accession>A0A4Y8ZWG7</accession>
<sequence>MHRRLAWDDLLYVLSVGRTGSLSGAARTLRVNHSTVFRRIAAIEEQLGVRLFDRRRDGYAPTAAGEEVIALAGRLDDDVIALERRLAGEDLRPSGTVRFTTTDTMISTVIPICADFRRAYPEICVELVTGNEFLNLTRRDADVALRPSAKPPETLHGRRLATIAFAVYGAPSYLAATGGPDLDRTHQFCGLDDSLSHLGAYRWIADNVPRERIGFRASSFVALVDAARVGLGLAVLPCYLGEESGLQRVGAPLAEVSTDLWLLVHEDLRRTARVRVFLDFVSEAIGRSRAMIEAR</sequence>
<dbReference type="InterPro" id="IPR058163">
    <property type="entry name" value="LysR-type_TF_proteobact-type"/>
</dbReference>
<dbReference type="Pfam" id="PF03466">
    <property type="entry name" value="LysR_substrate"/>
    <property type="match status" value="1"/>
</dbReference>
<dbReference type="PANTHER" id="PTHR30537">
    <property type="entry name" value="HTH-TYPE TRANSCRIPTIONAL REGULATOR"/>
    <property type="match status" value="1"/>
</dbReference>
<dbReference type="Proteomes" id="UP000298213">
    <property type="component" value="Unassembled WGS sequence"/>
</dbReference>
<dbReference type="InterPro" id="IPR036390">
    <property type="entry name" value="WH_DNA-bd_sf"/>
</dbReference>
<evidence type="ECO:0000256" key="1">
    <source>
        <dbReference type="ARBA" id="ARBA00009437"/>
    </source>
</evidence>
<dbReference type="SUPFAM" id="SSF53850">
    <property type="entry name" value="Periplasmic binding protein-like II"/>
    <property type="match status" value="1"/>
</dbReference>
<keyword evidence="3" id="KW-0238">DNA-binding</keyword>
<dbReference type="GO" id="GO:0043565">
    <property type="term" value="F:sequence-specific DNA binding"/>
    <property type="evidence" value="ECO:0007669"/>
    <property type="project" value="TreeGrafter"/>
</dbReference>
<dbReference type="Gene3D" id="1.10.10.10">
    <property type="entry name" value="Winged helix-like DNA-binding domain superfamily/Winged helix DNA-binding domain"/>
    <property type="match status" value="1"/>
</dbReference>
<keyword evidence="2" id="KW-0805">Transcription regulation</keyword>
<dbReference type="InterPro" id="IPR036388">
    <property type="entry name" value="WH-like_DNA-bd_sf"/>
</dbReference>
<dbReference type="RefSeq" id="WP_135082693.1">
    <property type="nucleotide sequence ID" value="NZ_SPDV01000001.1"/>
</dbReference>
<dbReference type="Gene3D" id="3.40.190.290">
    <property type="match status" value="1"/>
</dbReference>
<dbReference type="InterPro" id="IPR000847">
    <property type="entry name" value="LysR_HTH_N"/>
</dbReference>
<dbReference type="InterPro" id="IPR005119">
    <property type="entry name" value="LysR_subst-bd"/>
</dbReference>
<reference evidence="6 7" key="1">
    <citation type="submission" date="2019-03" db="EMBL/GenBank/DDBJ databases">
        <title>Genome sequence of Sphingomonas sp. 17J27-24.</title>
        <authorList>
            <person name="Kim M."/>
            <person name="Maeng S."/>
            <person name="Sathiyaraj S."/>
        </authorList>
    </citation>
    <scope>NUCLEOTIDE SEQUENCE [LARGE SCALE GENOMIC DNA]</scope>
    <source>
        <strain evidence="6 7">17J27-24</strain>
    </source>
</reference>
<dbReference type="SUPFAM" id="SSF46785">
    <property type="entry name" value="Winged helix' DNA-binding domain"/>
    <property type="match status" value="1"/>
</dbReference>
<evidence type="ECO:0000313" key="7">
    <source>
        <dbReference type="Proteomes" id="UP000298213"/>
    </source>
</evidence>
<protein>
    <submittedName>
        <fullName evidence="6">LysR family transcriptional regulator</fullName>
    </submittedName>
</protein>
<organism evidence="6 7">
    <name type="scientific">Sphingomonas parva</name>
    <dbReference type="NCBI Taxonomy" id="2555898"/>
    <lineage>
        <taxon>Bacteria</taxon>
        <taxon>Pseudomonadati</taxon>
        <taxon>Pseudomonadota</taxon>
        <taxon>Alphaproteobacteria</taxon>
        <taxon>Sphingomonadales</taxon>
        <taxon>Sphingomonadaceae</taxon>
        <taxon>Sphingomonas</taxon>
    </lineage>
</organism>
<dbReference type="AlphaFoldDB" id="A0A4Y8ZWG7"/>
<gene>
    <name evidence="6" type="ORF">E2493_00695</name>
</gene>
<dbReference type="OrthoDB" id="9798121at2"/>
<dbReference type="Pfam" id="PF00126">
    <property type="entry name" value="HTH_1"/>
    <property type="match status" value="1"/>
</dbReference>
<keyword evidence="4" id="KW-0804">Transcription</keyword>
<evidence type="ECO:0000256" key="2">
    <source>
        <dbReference type="ARBA" id="ARBA00023015"/>
    </source>
</evidence>
<comment type="similarity">
    <text evidence="1">Belongs to the LysR transcriptional regulatory family.</text>
</comment>
<feature type="domain" description="HTH lysR-type" evidence="5">
    <location>
        <begin position="5"/>
        <end position="62"/>
    </location>
</feature>
<dbReference type="GO" id="GO:0003700">
    <property type="term" value="F:DNA-binding transcription factor activity"/>
    <property type="evidence" value="ECO:0007669"/>
    <property type="project" value="InterPro"/>
</dbReference>
<comment type="caution">
    <text evidence="6">The sequence shown here is derived from an EMBL/GenBank/DDBJ whole genome shotgun (WGS) entry which is preliminary data.</text>
</comment>
<dbReference type="GO" id="GO:0006351">
    <property type="term" value="P:DNA-templated transcription"/>
    <property type="evidence" value="ECO:0007669"/>
    <property type="project" value="TreeGrafter"/>
</dbReference>
<evidence type="ECO:0000313" key="6">
    <source>
        <dbReference type="EMBL" id="TFI60264.1"/>
    </source>
</evidence>
<evidence type="ECO:0000256" key="4">
    <source>
        <dbReference type="ARBA" id="ARBA00023163"/>
    </source>
</evidence>